<feature type="domain" description="Mur ligase N-terminal catalytic" evidence="9">
    <location>
        <begin position="8"/>
        <end position="105"/>
    </location>
</feature>
<keyword evidence="4" id="KW-0067">ATP-binding</keyword>
<organism evidence="12 13">
    <name type="scientific">Bdellovibrio bacteriovorus</name>
    <dbReference type="NCBI Taxonomy" id="959"/>
    <lineage>
        <taxon>Bacteria</taxon>
        <taxon>Pseudomonadati</taxon>
        <taxon>Bdellovibrionota</taxon>
        <taxon>Bdellovibrionia</taxon>
        <taxon>Bdellovibrionales</taxon>
        <taxon>Pseudobdellovibrionaceae</taxon>
        <taxon>Bdellovibrio</taxon>
    </lineage>
</organism>
<dbReference type="GO" id="GO:0016881">
    <property type="term" value="F:acid-amino acid ligase activity"/>
    <property type="evidence" value="ECO:0007669"/>
    <property type="project" value="InterPro"/>
</dbReference>
<gene>
    <name evidence="12" type="ORF">AZI85_10080</name>
</gene>
<feature type="domain" description="Mur ligase central" evidence="11">
    <location>
        <begin position="114"/>
        <end position="300"/>
    </location>
</feature>
<keyword evidence="2" id="KW-0132">Cell division</keyword>
<evidence type="ECO:0000256" key="7">
    <source>
        <dbReference type="ARBA" id="ARBA00023306"/>
    </source>
</evidence>
<evidence type="ECO:0000256" key="8">
    <source>
        <dbReference type="ARBA" id="ARBA00023316"/>
    </source>
</evidence>
<dbReference type="PANTHER" id="PTHR43445:SF5">
    <property type="entry name" value="UDP-N-ACETYLMURAMATE--L-ALANYL-GAMMA-D-GLUTAMYL-MESO-2,6-DIAMINOHEPTANDIOATE LIGASE"/>
    <property type="match status" value="1"/>
</dbReference>
<evidence type="ECO:0000256" key="1">
    <source>
        <dbReference type="ARBA" id="ARBA00022598"/>
    </source>
</evidence>
<keyword evidence="5" id="KW-0133">Cell shape</keyword>
<dbReference type="SUPFAM" id="SSF53244">
    <property type="entry name" value="MurD-like peptide ligases, peptide-binding domain"/>
    <property type="match status" value="1"/>
</dbReference>
<dbReference type="InterPro" id="IPR000713">
    <property type="entry name" value="Mur_ligase_N"/>
</dbReference>
<name>A0A150WED1_BDEBC</name>
<keyword evidence="1 12" id="KW-0436">Ligase</keyword>
<dbReference type="OrthoDB" id="5287829at2"/>
<evidence type="ECO:0000256" key="3">
    <source>
        <dbReference type="ARBA" id="ARBA00022741"/>
    </source>
</evidence>
<dbReference type="NCBIfam" id="TIGR01081">
    <property type="entry name" value="mpl"/>
    <property type="match status" value="1"/>
</dbReference>
<keyword evidence="6" id="KW-0573">Peptidoglycan synthesis</keyword>
<reference evidence="12 13" key="1">
    <citation type="submission" date="2016-03" db="EMBL/GenBank/DDBJ databases">
        <authorList>
            <person name="Ploux O."/>
        </authorList>
    </citation>
    <scope>NUCLEOTIDE SEQUENCE [LARGE SCALE GENOMIC DNA]</scope>
    <source>
        <strain evidence="12 13">BER2</strain>
    </source>
</reference>
<evidence type="ECO:0000256" key="4">
    <source>
        <dbReference type="ARBA" id="ARBA00022840"/>
    </source>
</evidence>
<dbReference type="InterPro" id="IPR050061">
    <property type="entry name" value="MurCDEF_pg_biosynth"/>
</dbReference>
<evidence type="ECO:0000256" key="2">
    <source>
        <dbReference type="ARBA" id="ARBA00022618"/>
    </source>
</evidence>
<accession>A0A150WED1</accession>
<dbReference type="InterPro" id="IPR036615">
    <property type="entry name" value="Mur_ligase_C_dom_sf"/>
</dbReference>
<dbReference type="GO" id="GO:0071555">
    <property type="term" value="P:cell wall organization"/>
    <property type="evidence" value="ECO:0007669"/>
    <property type="project" value="UniProtKB-KW"/>
</dbReference>
<dbReference type="RefSeq" id="WP_063244637.1">
    <property type="nucleotide sequence ID" value="NZ_CP168967.1"/>
</dbReference>
<dbReference type="Gene3D" id="3.40.50.720">
    <property type="entry name" value="NAD(P)-binding Rossmann-like Domain"/>
    <property type="match status" value="1"/>
</dbReference>
<keyword evidence="8" id="KW-0961">Cell wall biogenesis/degradation</keyword>
<dbReference type="EMBL" id="LUKF01000017">
    <property type="protein sequence ID" value="KYG61277.1"/>
    <property type="molecule type" value="Genomic_DNA"/>
</dbReference>
<evidence type="ECO:0000256" key="6">
    <source>
        <dbReference type="ARBA" id="ARBA00022984"/>
    </source>
</evidence>
<protein>
    <submittedName>
        <fullName evidence="12">UDP-N-acetylmuramate:L-alanyl-gamma-D-glutamyl-meso-diaminopimelate ligase</fullName>
    </submittedName>
</protein>
<dbReference type="Gene3D" id="3.40.1190.10">
    <property type="entry name" value="Mur-like, catalytic domain"/>
    <property type="match status" value="1"/>
</dbReference>
<dbReference type="Pfam" id="PF08245">
    <property type="entry name" value="Mur_ligase_M"/>
    <property type="match status" value="1"/>
</dbReference>
<dbReference type="InterPro" id="IPR036565">
    <property type="entry name" value="Mur-like_cat_sf"/>
</dbReference>
<dbReference type="InterPro" id="IPR005757">
    <property type="entry name" value="Mpl"/>
</dbReference>
<dbReference type="SUPFAM" id="SSF51984">
    <property type="entry name" value="MurCD N-terminal domain"/>
    <property type="match status" value="1"/>
</dbReference>
<dbReference type="SUPFAM" id="SSF53623">
    <property type="entry name" value="MurD-like peptide ligases, catalytic domain"/>
    <property type="match status" value="1"/>
</dbReference>
<dbReference type="GO" id="GO:0005524">
    <property type="term" value="F:ATP binding"/>
    <property type="evidence" value="ECO:0007669"/>
    <property type="project" value="UniProtKB-KW"/>
</dbReference>
<dbReference type="Pfam" id="PF02875">
    <property type="entry name" value="Mur_ligase_C"/>
    <property type="match status" value="1"/>
</dbReference>
<evidence type="ECO:0000313" key="13">
    <source>
        <dbReference type="Proteomes" id="UP000075391"/>
    </source>
</evidence>
<dbReference type="InterPro" id="IPR013221">
    <property type="entry name" value="Mur_ligase_cen"/>
</dbReference>
<dbReference type="GO" id="GO:0009252">
    <property type="term" value="P:peptidoglycan biosynthetic process"/>
    <property type="evidence" value="ECO:0007669"/>
    <property type="project" value="UniProtKB-KW"/>
</dbReference>
<dbReference type="GO" id="GO:0051301">
    <property type="term" value="P:cell division"/>
    <property type="evidence" value="ECO:0007669"/>
    <property type="project" value="UniProtKB-KW"/>
</dbReference>
<dbReference type="InterPro" id="IPR004101">
    <property type="entry name" value="Mur_ligase_C"/>
</dbReference>
<feature type="domain" description="Mur ligase C-terminal" evidence="10">
    <location>
        <begin position="323"/>
        <end position="455"/>
    </location>
</feature>
<sequence>MNLKSGSHIHLMGICGTAMASLAGLLKDRGFKITGSDLNPYPPMSTQLESLGINIMKGYKAENLHPQPDFVIVGNVISASNEEAQELMKLNIPYTSLPKAMGEFIIGDRESVVISGTHGKTTTTSMMSWVAEKAGVKPGFLIGGIPKNFSQSFKNPEGNFFVIEGDEYDTAFFDKVPKFVHYKPKHVILTSVEFDHADIYKDLQAVKDSFARLMTLIPENGTLLACAEDANVMELRKLAKCKNSFTYGFGENADFRARVLFHNEKGIGFEVHHKGEILGPYAMQITGDYNILNATAVVAMSKCLGFSENRIQIALESFEGVKRRQEILGEPGGILVIEDFAHHPTAVRETVKGIQKKYPNRKVFSVFEPRSATSRRKVFQKDYVEAFKGSHEVMLAKAFDQSKIDEENRFSSHELVEDLQKSGVTAADFDSADQIVAALKARAKKGDVILIMSNGGFDGIYGKLMTALN</sequence>
<keyword evidence="7" id="KW-0131">Cell cycle</keyword>
<dbReference type="PANTHER" id="PTHR43445">
    <property type="entry name" value="UDP-N-ACETYLMURAMATE--L-ALANINE LIGASE-RELATED"/>
    <property type="match status" value="1"/>
</dbReference>
<evidence type="ECO:0000259" key="9">
    <source>
        <dbReference type="Pfam" id="PF01225"/>
    </source>
</evidence>
<evidence type="ECO:0000259" key="11">
    <source>
        <dbReference type="Pfam" id="PF08245"/>
    </source>
</evidence>
<comment type="caution">
    <text evidence="12">The sequence shown here is derived from an EMBL/GenBank/DDBJ whole genome shotgun (WGS) entry which is preliminary data.</text>
</comment>
<dbReference type="AlphaFoldDB" id="A0A150WED1"/>
<dbReference type="Pfam" id="PF01225">
    <property type="entry name" value="Mur_ligase"/>
    <property type="match status" value="1"/>
</dbReference>
<evidence type="ECO:0000313" key="12">
    <source>
        <dbReference type="EMBL" id="KYG61277.1"/>
    </source>
</evidence>
<dbReference type="Proteomes" id="UP000075391">
    <property type="component" value="Unassembled WGS sequence"/>
</dbReference>
<dbReference type="Gene3D" id="3.90.190.20">
    <property type="entry name" value="Mur ligase, C-terminal domain"/>
    <property type="match status" value="1"/>
</dbReference>
<evidence type="ECO:0000256" key="5">
    <source>
        <dbReference type="ARBA" id="ARBA00022960"/>
    </source>
</evidence>
<keyword evidence="3" id="KW-0547">Nucleotide-binding</keyword>
<evidence type="ECO:0000259" key="10">
    <source>
        <dbReference type="Pfam" id="PF02875"/>
    </source>
</evidence>
<dbReference type="GO" id="GO:0008360">
    <property type="term" value="P:regulation of cell shape"/>
    <property type="evidence" value="ECO:0007669"/>
    <property type="project" value="UniProtKB-KW"/>
</dbReference>
<proteinExistence type="predicted"/>